<evidence type="ECO:0000313" key="2">
    <source>
        <dbReference type="EMBL" id="KAG5667918.1"/>
    </source>
</evidence>
<dbReference type="Proteomes" id="UP001107558">
    <property type="component" value="Chromosome 4"/>
</dbReference>
<reference evidence="2" key="1">
    <citation type="submission" date="2021-03" db="EMBL/GenBank/DDBJ databases">
        <title>Chromosome level genome of the anhydrobiotic midge Polypedilum vanderplanki.</title>
        <authorList>
            <person name="Yoshida Y."/>
            <person name="Kikawada T."/>
            <person name="Gusev O."/>
        </authorList>
    </citation>
    <scope>NUCLEOTIDE SEQUENCE</scope>
    <source>
        <strain evidence="2">NIAS01</strain>
        <tissue evidence="2">Whole body or cell culture</tissue>
    </source>
</reference>
<sequence length="137" mass="15075">MKPLNKENFLSFYLPVNSLVSYTALSINIMNPALRTRFFGSSDLTNFLLWHTVAGTGAYIYTRKHLAKIPQQKKLGYAAAGGVLFSFGSVLMWAFLKNVLPKNSGVATFVGLSTGFVVVKLTSDYLNDIDAQISEVD</sequence>
<name>A0A9J6BEG4_POLVA</name>
<proteinExistence type="predicted"/>
<comment type="caution">
    <text evidence="2">The sequence shown here is derived from an EMBL/GenBank/DDBJ whole genome shotgun (WGS) entry which is preliminary data.</text>
</comment>
<keyword evidence="1" id="KW-0472">Membrane</keyword>
<feature type="transmembrane region" description="Helical" evidence="1">
    <location>
        <begin position="44"/>
        <end position="62"/>
    </location>
</feature>
<dbReference type="PANTHER" id="PTHR38640:SF1">
    <property type="entry name" value="GEO09659P1"/>
    <property type="match status" value="1"/>
</dbReference>
<keyword evidence="1" id="KW-1133">Transmembrane helix</keyword>
<gene>
    <name evidence="2" type="ORF">PVAND_015883</name>
</gene>
<feature type="transmembrane region" description="Helical" evidence="1">
    <location>
        <begin position="12"/>
        <end position="32"/>
    </location>
</feature>
<evidence type="ECO:0000256" key="1">
    <source>
        <dbReference type="SAM" id="Phobius"/>
    </source>
</evidence>
<dbReference type="PANTHER" id="PTHR38640">
    <property type="entry name" value="GEO09659P1"/>
    <property type="match status" value="1"/>
</dbReference>
<evidence type="ECO:0000313" key="3">
    <source>
        <dbReference type="Proteomes" id="UP001107558"/>
    </source>
</evidence>
<protein>
    <submittedName>
        <fullName evidence="2">Uncharacterized protein</fullName>
    </submittedName>
</protein>
<organism evidence="2 3">
    <name type="scientific">Polypedilum vanderplanki</name>
    <name type="common">Sleeping chironomid midge</name>
    <dbReference type="NCBI Taxonomy" id="319348"/>
    <lineage>
        <taxon>Eukaryota</taxon>
        <taxon>Metazoa</taxon>
        <taxon>Ecdysozoa</taxon>
        <taxon>Arthropoda</taxon>
        <taxon>Hexapoda</taxon>
        <taxon>Insecta</taxon>
        <taxon>Pterygota</taxon>
        <taxon>Neoptera</taxon>
        <taxon>Endopterygota</taxon>
        <taxon>Diptera</taxon>
        <taxon>Nematocera</taxon>
        <taxon>Chironomoidea</taxon>
        <taxon>Chironomidae</taxon>
        <taxon>Chironominae</taxon>
        <taxon>Polypedilum</taxon>
        <taxon>Polypedilum</taxon>
    </lineage>
</organism>
<dbReference type="EMBL" id="JADBJN010000004">
    <property type="protein sequence ID" value="KAG5667918.1"/>
    <property type="molecule type" value="Genomic_DNA"/>
</dbReference>
<keyword evidence="1" id="KW-0812">Transmembrane</keyword>
<dbReference type="OrthoDB" id="5915502at2759"/>
<feature type="transmembrane region" description="Helical" evidence="1">
    <location>
        <begin position="74"/>
        <end position="96"/>
    </location>
</feature>
<dbReference type="AlphaFoldDB" id="A0A9J6BEG4"/>
<keyword evidence="3" id="KW-1185">Reference proteome</keyword>
<accession>A0A9J6BEG4</accession>